<reference evidence="1 2" key="1">
    <citation type="submission" date="2007-10" db="EMBL/GenBank/DDBJ databases">
        <title>Complete sequence of Desulfococcus oleovorans Hxd3.</title>
        <authorList>
            <consortium name="US DOE Joint Genome Institute"/>
            <person name="Copeland A."/>
            <person name="Lucas S."/>
            <person name="Lapidus A."/>
            <person name="Barry K."/>
            <person name="Glavina del Rio T."/>
            <person name="Dalin E."/>
            <person name="Tice H."/>
            <person name="Pitluck S."/>
            <person name="Kiss H."/>
            <person name="Brettin T."/>
            <person name="Bruce D."/>
            <person name="Detter J.C."/>
            <person name="Han C."/>
            <person name="Schmutz J."/>
            <person name="Larimer F."/>
            <person name="Land M."/>
            <person name="Hauser L."/>
            <person name="Kyrpides N."/>
            <person name="Kim E."/>
            <person name="Wawrik B."/>
            <person name="Richardson P."/>
        </authorList>
    </citation>
    <scope>NUCLEOTIDE SEQUENCE [LARGE SCALE GENOMIC DNA]</scope>
    <source>
        <strain evidence="2">DSM 6200 / JCM 39069 / Hxd3</strain>
    </source>
</reference>
<evidence type="ECO:0000313" key="2">
    <source>
        <dbReference type="Proteomes" id="UP000008561"/>
    </source>
</evidence>
<gene>
    <name evidence="1" type="ordered locus">Dole_1049</name>
</gene>
<sequence length="329" mass="37014">MNKLVNSRGTIDFGVMEDPVEQINYLDYDLRTPMGRSRSILARKMLFKQFSFAGIDTPDVCVGMAVVDLKYAANAFFYVYDKAGREMVETKQTSLPFFVHIPTEPETGRAVFESRRLAIRISPERIFAETADARIDARLCGEKVAPLRICTRTGFRGWTFTRKAASVPVSGTLCVKGRNHVLAPESALAVTDWTAGYLRRHTFWNWAAAAALLPDGRRFGMNLSCGVNETEATENVLWVDGLQTKVDHVRFRYDQRNVDRPWQVVSADGKVDLTFSSVAARSEHLNVLAVASRFTQFIGTFSGHVTDDRQGRIELSGCPGWTEEHYAKW</sequence>
<dbReference type="STRING" id="96561.Dole_1049"/>
<organism evidence="1 2">
    <name type="scientific">Desulfosudis oleivorans (strain DSM 6200 / JCM 39069 / Hxd3)</name>
    <name type="common">Desulfococcus oleovorans</name>
    <dbReference type="NCBI Taxonomy" id="96561"/>
    <lineage>
        <taxon>Bacteria</taxon>
        <taxon>Pseudomonadati</taxon>
        <taxon>Thermodesulfobacteriota</taxon>
        <taxon>Desulfobacteria</taxon>
        <taxon>Desulfobacterales</taxon>
        <taxon>Desulfosudaceae</taxon>
        <taxon>Desulfosudis</taxon>
    </lineage>
</organism>
<evidence type="ECO:0000313" key="1">
    <source>
        <dbReference type="EMBL" id="ABW66859.1"/>
    </source>
</evidence>
<proteinExistence type="predicted"/>
<dbReference type="Proteomes" id="UP000008561">
    <property type="component" value="Chromosome"/>
</dbReference>
<evidence type="ECO:0008006" key="3">
    <source>
        <dbReference type="Google" id="ProtNLM"/>
    </source>
</evidence>
<protein>
    <recommendedName>
        <fullName evidence="3">DUF2804 domain-containing protein</fullName>
    </recommendedName>
</protein>
<dbReference type="RefSeq" id="WP_012174477.1">
    <property type="nucleotide sequence ID" value="NC_009943.1"/>
</dbReference>
<dbReference type="eggNOG" id="COG3250">
    <property type="taxonomic scope" value="Bacteria"/>
</dbReference>
<dbReference type="EMBL" id="CP000859">
    <property type="protein sequence ID" value="ABW66859.1"/>
    <property type="molecule type" value="Genomic_DNA"/>
</dbReference>
<dbReference type="PANTHER" id="PTHR35868">
    <property type="entry name" value="DUF2804 DOMAIN-CONTAINING PROTEIN-RELATED"/>
    <property type="match status" value="1"/>
</dbReference>
<keyword evidence="2" id="KW-1185">Reference proteome</keyword>
<dbReference type="HOGENOM" id="CLU_068418_1_0_7"/>
<dbReference type="Pfam" id="PF10974">
    <property type="entry name" value="DUF2804"/>
    <property type="match status" value="1"/>
</dbReference>
<name>A8ZX03_DESOH</name>
<accession>A8ZX03</accession>
<dbReference type="OrthoDB" id="5413160at2"/>
<dbReference type="PANTHER" id="PTHR35868:SF4">
    <property type="entry name" value="DUF2804 DOMAIN-CONTAINING PROTEIN"/>
    <property type="match status" value="1"/>
</dbReference>
<dbReference type="AlphaFoldDB" id="A8ZX03"/>
<dbReference type="KEGG" id="dol:Dole_1049"/>
<dbReference type="InterPro" id="IPR021243">
    <property type="entry name" value="DUF2804"/>
</dbReference>